<reference evidence="2" key="1">
    <citation type="submission" date="2022-06" db="EMBL/GenBank/DDBJ databases">
        <title>CFH 74404 Thermomicrobiaceae sp.</title>
        <authorList>
            <person name="Ming H."/>
            <person name="Li W.-J."/>
            <person name="Zhao Z."/>
        </authorList>
    </citation>
    <scope>NUCLEOTIDE SEQUENCE</scope>
    <source>
        <strain evidence="2">CFH 74404</strain>
    </source>
</reference>
<proteinExistence type="predicted"/>
<evidence type="ECO:0000313" key="3">
    <source>
        <dbReference type="Proteomes" id="UP001165306"/>
    </source>
</evidence>
<dbReference type="PANTHER" id="PTHR37031:SF2">
    <property type="entry name" value="PHOD-LIKE PHOSPHATASE METALLOPHOSPHATASE DOMAIN-CONTAINING PROTEIN"/>
    <property type="match status" value="1"/>
</dbReference>
<accession>A0AA41WH19</accession>
<dbReference type="InterPro" id="IPR018946">
    <property type="entry name" value="PhoD-like_MPP"/>
</dbReference>
<dbReference type="InterPro" id="IPR029052">
    <property type="entry name" value="Metallo-depent_PP-like"/>
</dbReference>
<dbReference type="PANTHER" id="PTHR37031">
    <property type="entry name" value="METALLOPHOSPHATASE BINDING DOMAIN PROTEIN"/>
    <property type="match status" value="1"/>
</dbReference>
<feature type="domain" description="PhoD-like phosphatase metallophosphatase" evidence="1">
    <location>
        <begin position="145"/>
        <end position="425"/>
    </location>
</feature>
<gene>
    <name evidence="2" type="ORF">NET02_15175</name>
</gene>
<name>A0AA41WH19_9BACT</name>
<evidence type="ECO:0000259" key="1">
    <source>
        <dbReference type="Pfam" id="PF09423"/>
    </source>
</evidence>
<dbReference type="AlphaFoldDB" id="A0AA41WH19"/>
<sequence>MRREGESDIQATPAGEIVTLTRFPGGELHDGAELGAVTEQTVRVWARQPGAPTLIARLEIPGFSPVVGSVPLSAETDWTGVLTLSAPAPVPDQPFVCIVGERRLSGRFAPAPDEHCAFAFAFGSCHRPYELDPDGHVRLSERAKLYPAMREELLTQGARFLLLCGDQVYSDALPPISVRENLPGDEDHPPPLETIIEAYRRVTRGYLGEAGFRALREAFPTYCIWDDHDIFTTWGSRLHESPLDRRLFHAASRVYCEYQHSRNPGGSLKEPPYHYTFRFGTAGFLVLDVRGARHYPSGTLLGTQQWEDIQRFLGSAEAASLHTLFVVTSIPVAHVSRWLVRLFQRLPGHLADEVRDRWCSDAFIESRNRLLSALFDWQTAAPYRQVALLSGDVHAASAFTIRRRGKFGAILECTSSPLTTKATRLERWLNLIATRAPNLLEPELHFERHFLVLANNHGLVRLRPLPGGGHHIEFTVRAWEERSRAFRPAGRLASAPEF</sequence>
<dbReference type="InterPro" id="IPR038607">
    <property type="entry name" value="PhoD-like_sf"/>
</dbReference>
<dbReference type="RefSeq" id="WP_284058277.1">
    <property type="nucleotide sequence ID" value="NZ_JAMSLR010000016.1"/>
</dbReference>
<keyword evidence="3" id="KW-1185">Reference proteome</keyword>
<protein>
    <submittedName>
        <fullName evidence="2">Alkaline phosphatase family protein</fullName>
    </submittedName>
</protein>
<dbReference type="EMBL" id="JAMSLR010000016">
    <property type="protein sequence ID" value="MCM8750489.1"/>
    <property type="molecule type" value="Genomic_DNA"/>
</dbReference>
<comment type="caution">
    <text evidence="2">The sequence shown here is derived from an EMBL/GenBank/DDBJ whole genome shotgun (WGS) entry which is preliminary data.</text>
</comment>
<dbReference type="Gene3D" id="3.60.21.70">
    <property type="entry name" value="PhoD-like phosphatase"/>
    <property type="match status" value="1"/>
</dbReference>
<evidence type="ECO:0000313" key="2">
    <source>
        <dbReference type="EMBL" id="MCM8750489.1"/>
    </source>
</evidence>
<organism evidence="2 3">
    <name type="scientific">Thermalbibacter longus</name>
    <dbReference type="NCBI Taxonomy" id="2951981"/>
    <lineage>
        <taxon>Bacteria</taxon>
        <taxon>Pseudomonadati</taxon>
        <taxon>Thermomicrobiota</taxon>
        <taxon>Thermomicrobia</taxon>
        <taxon>Thermomicrobiales</taxon>
        <taxon>Thermomicrobiaceae</taxon>
        <taxon>Thermalbibacter</taxon>
    </lineage>
</organism>
<dbReference type="Pfam" id="PF09423">
    <property type="entry name" value="PhoD"/>
    <property type="match status" value="1"/>
</dbReference>
<dbReference type="CDD" id="cd07389">
    <property type="entry name" value="MPP_PhoD"/>
    <property type="match status" value="1"/>
</dbReference>
<dbReference type="Proteomes" id="UP001165306">
    <property type="component" value="Unassembled WGS sequence"/>
</dbReference>
<dbReference type="SUPFAM" id="SSF56300">
    <property type="entry name" value="Metallo-dependent phosphatases"/>
    <property type="match status" value="1"/>
</dbReference>